<keyword evidence="4 5" id="KW-0472">Membrane</keyword>
<evidence type="ECO:0000256" key="3">
    <source>
        <dbReference type="ARBA" id="ARBA00022989"/>
    </source>
</evidence>
<accession>A0ABW5YWL6</accession>
<feature type="transmembrane region" description="Helical" evidence="5">
    <location>
        <begin position="6"/>
        <end position="23"/>
    </location>
</feature>
<evidence type="ECO:0000256" key="5">
    <source>
        <dbReference type="SAM" id="Phobius"/>
    </source>
</evidence>
<proteinExistence type="predicted"/>
<feature type="transmembrane region" description="Helical" evidence="5">
    <location>
        <begin position="72"/>
        <end position="97"/>
    </location>
</feature>
<keyword evidence="8" id="KW-1185">Reference proteome</keyword>
<dbReference type="Proteomes" id="UP001597509">
    <property type="component" value="Unassembled WGS sequence"/>
</dbReference>
<keyword evidence="2 5" id="KW-0812">Transmembrane</keyword>
<evidence type="ECO:0000313" key="7">
    <source>
        <dbReference type="EMBL" id="MFD2904873.1"/>
    </source>
</evidence>
<comment type="subcellular location">
    <subcellularLocation>
        <location evidence="1">Membrane</location>
        <topology evidence="1">Multi-pass membrane protein</topology>
    </subcellularLocation>
</comment>
<reference evidence="8" key="1">
    <citation type="journal article" date="2019" name="Int. J. Syst. Evol. Microbiol.">
        <title>The Global Catalogue of Microorganisms (GCM) 10K type strain sequencing project: providing services to taxonomists for standard genome sequencing and annotation.</title>
        <authorList>
            <consortium name="The Broad Institute Genomics Platform"/>
            <consortium name="The Broad Institute Genome Sequencing Center for Infectious Disease"/>
            <person name="Wu L."/>
            <person name="Ma J."/>
        </authorList>
    </citation>
    <scope>NUCLEOTIDE SEQUENCE [LARGE SCALE GENOMIC DNA]</scope>
    <source>
        <strain evidence="8">KCTC 22209</strain>
    </source>
</reference>
<organism evidence="7 8">
    <name type="scientific">Sphingobacterium anhuiense</name>
    <dbReference type="NCBI Taxonomy" id="493780"/>
    <lineage>
        <taxon>Bacteria</taxon>
        <taxon>Pseudomonadati</taxon>
        <taxon>Bacteroidota</taxon>
        <taxon>Sphingobacteriia</taxon>
        <taxon>Sphingobacteriales</taxon>
        <taxon>Sphingobacteriaceae</taxon>
        <taxon>Sphingobacterium</taxon>
    </lineage>
</organism>
<dbReference type="Pfam" id="PF07291">
    <property type="entry name" value="MauE"/>
    <property type="match status" value="1"/>
</dbReference>
<dbReference type="InterPro" id="IPR009908">
    <property type="entry name" value="Methylamine_util_MauE"/>
</dbReference>
<evidence type="ECO:0000256" key="2">
    <source>
        <dbReference type="ARBA" id="ARBA00022692"/>
    </source>
</evidence>
<dbReference type="EMBL" id="JBHUPE010000005">
    <property type="protein sequence ID" value="MFD2904873.1"/>
    <property type="molecule type" value="Genomic_DNA"/>
</dbReference>
<gene>
    <name evidence="7" type="ORF">ACFS6I_13115</name>
</gene>
<name>A0ABW5YWL6_9SPHI</name>
<comment type="caution">
    <text evidence="7">The sequence shown here is derived from an EMBL/GenBank/DDBJ whole genome shotgun (WGS) entry which is preliminary data.</text>
</comment>
<evidence type="ECO:0000256" key="1">
    <source>
        <dbReference type="ARBA" id="ARBA00004141"/>
    </source>
</evidence>
<evidence type="ECO:0000313" key="8">
    <source>
        <dbReference type="Proteomes" id="UP001597509"/>
    </source>
</evidence>
<feature type="domain" description="Methylamine utilisation protein MauE" evidence="6">
    <location>
        <begin position="5"/>
        <end position="131"/>
    </location>
</feature>
<keyword evidence="3 5" id="KW-1133">Transmembrane helix</keyword>
<evidence type="ECO:0000256" key="4">
    <source>
        <dbReference type="ARBA" id="ARBA00023136"/>
    </source>
</evidence>
<feature type="transmembrane region" description="Helical" evidence="5">
    <location>
        <begin position="44"/>
        <end position="66"/>
    </location>
</feature>
<evidence type="ECO:0000259" key="6">
    <source>
        <dbReference type="Pfam" id="PF07291"/>
    </source>
</evidence>
<sequence>MIATIITYAIVLLFVLLWAYTSIPKFFKMKYFHDILGSQAIPKWSVPILTLLIPLLELSVVFMLLFPETRLLGLYFSFALMLIFTVYVSGIIFQVYERYPCPCGGMFKHMTWRKHLKVNIWLTGIALVGVLMMQFNLFK</sequence>
<feature type="transmembrane region" description="Helical" evidence="5">
    <location>
        <begin position="118"/>
        <end position="138"/>
    </location>
</feature>
<dbReference type="RefSeq" id="WP_380921209.1">
    <property type="nucleotide sequence ID" value="NZ_JBHUPE010000005.1"/>
</dbReference>
<protein>
    <submittedName>
        <fullName evidence="7">MauE/DoxX family redox-associated membrane protein</fullName>
    </submittedName>
</protein>